<protein>
    <submittedName>
        <fullName evidence="2">Uncharacterized protein</fullName>
    </submittedName>
</protein>
<evidence type="ECO:0000313" key="3">
    <source>
        <dbReference type="Proteomes" id="UP001642464"/>
    </source>
</evidence>
<sequence>MSWTARFGLCAWLALVVANATSLEDALELVTKNVTGQFGTNFTLIEALVCKEDLCASKATETMKLLSDAHYMRAVYGYGIRTSPNVEARVNLSSMEMKLIRHEEPFIEDNPGAHWPPVSGLTFEAAFARIRSEMDVTIQQATWRRPVHPCTSEDIFQFELIPDVGDPRILSVGVSSGKLCNGFITEKVNQPMCPEPQCFAEIIV</sequence>
<comment type="caution">
    <text evidence="2">The sequence shown here is derived from an EMBL/GenBank/DDBJ whole genome shotgun (WGS) entry which is preliminary data.</text>
</comment>
<keyword evidence="3" id="KW-1185">Reference proteome</keyword>
<gene>
    <name evidence="2" type="ORF">SCF082_LOCUS5838</name>
</gene>
<reference evidence="2 3" key="1">
    <citation type="submission" date="2024-02" db="EMBL/GenBank/DDBJ databases">
        <authorList>
            <person name="Chen Y."/>
            <person name="Shah S."/>
            <person name="Dougan E. K."/>
            <person name="Thang M."/>
            <person name="Chan C."/>
        </authorList>
    </citation>
    <scope>NUCLEOTIDE SEQUENCE [LARGE SCALE GENOMIC DNA]</scope>
</reference>
<feature type="signal peptide" evidence="1">
    <location>
        <begin position="1"/>
        <end position="18"/>
    </location>
</feature>
<organism evidence="2 3">
    <name type="scientific">Durusdinium trenchii</name>
    <dbReference type="NCBI Taxonomy" id="1381693"/>
    <lineage>
        <taxon>Eukaryota</taxon>
        <taxon>Sar</taxon>
        <taxon>Alveolata</taxon>
        <taxon>Dinophyceae</taxon>
        <taxon>Suessiales</taxon>
        <taxon>Symbiodiniaceae</taxon>
        <taxon>Durusdinium</taxon>
    </lineage>
</organism>
<proteinExistence type="predicted"/>
<name>A0ABP0I8P4_9DINO</name>
<dbReference type="EMBL" id="CAXAMM010003202">
    <property type="protein sequence ID" value="CAK8998924.1"/>
    <property type="molecule type" value="Genomic_DNA"/>
</dbReference>
<evidence type="ECO:0000313" key="2">
    <source>
        <dbReference type="EMBL" id="CAK8998924.1"/>
    </source>
</evidence>
<evidence type="ECO:0000256" key="1">
    <source>
        <dbReference type="SAM" id="SignalP"/>
    </source>
</evidence>
<accession>A0ABP0I8P4</accession>
<dbReference type="Proteomes" id="UP001642464">
    <property type="component" value="Unassembled WGS sequence"/>
</dbReference>
<keyword evidence="1" id="KW-0732">Signal</keyword>
<feature type="chain" id="PRO_5047082273" evidence="1">
    <location>
        <begin position="19"/>
        <end position="204"/>
    </location>
</feature>